<evidence type="ECO:0000256" key="1">
    <source>
        <dbReference type="ARBA" id="ARBA00004123"/>
    </source>
</evidence>
<feature type="compositionally biased region" description="Basic and acidic residues" evidence="4">
    <location>
        <begin position="1528"/>
        <end position="1546"/>
    </location>
</feature>
<reference evidence="5" key="1">
    <citation type="submission" date="2018-11" db="EMBL/GenBank/DDBJ databases">
        <authorList>
            <person name="Alioto T."/>
            <person name="Alioto T."/>
        </authorList>
    </citation>
    <scope>NUCLEOTIDE SEQUENCE</scope>
</reference>
<keyword evidence="6" id="KW-1185">Reference proteome</keyword>
<keyword evidence="2" id="KW-0539">Nucleus</keyword>
<dbReference type="Gene3D" id="1.25.40.10">
    <property type="entry name" value="Tetratricopeptide repeat domain"/>
    <property type="match status" value="1"/>
</dbReference>
<dbReference type="OrthoDB" id="77564at2759"/>
<feature type="compositionally biased region" description="Polar residues" evidence="4">
    <location>
        <begin position="1577"/>
        <end position="1591"/>
    </location>
</feature>
<dbReference type="GO" id="GO:0005634">
    <property type="term" value="C:nucleus"/>
    <property type="evidence" value="ECO:0007669"/>
    <property type="project" value="UniProtKB-SubCell"/>
</dbReference>
<dbReference type="GO" id="GO:0006325">
    <property type="term" value="P:chromatin organization"/>
    <property type="evidence" value="ECO:0007669"/>
    <property type="project" value="InterPro"/>
</dbReference>
<sequence length="1655" mass="186597">MHLGDPVIDNIEIDAEDKEEFINECLKLAEERRQLSKPKMLQMVKLPVPIQLYTWCSLGEALLALYKMLKSSDPPVSMGCRVDFSAYNGEEKVKDAEQPMETDAAMATNDMIVDDVDEAADQFDSKTVTSLEQFLSNLPADQMTELLQSTPPTPGSVTTTVQDHNTSVASPMETSAIKQTESVPKIITDDIPREGTVSENKDTESGKQKLILLLIHYPKELFPADSLSKSKTPKRKKGFLEDFGGKRRSARYEVRGKRKEEDCVNFQGLLLTFLPSTLRDFDEEVSSGLLQPIEETSAAKPAEPEAVCSAKSLCDTEKEDIRQLLLTMQKNGGCLDLMMQFIFRLAEKSNLKWPVGLTGVYLRVYKMVRNHFDLPDTFCDDEIDDNLIELGKTLLLYSELQLDNWTLTKSRFMSAPRHPQSPGVPTVKESDLPPYYYDDEYFISGMISRPDVFGNFWSEYCVRVYWLKAKFYMLQNNMEDAVFFFKKALCCLKESCEAETDTDLQIVIPNCSIHKKWYDAGEFDKVVDCLLKTSLNKQVSMTTSATERRSHLLLLQDSLIKLKDYKRAFLWSEITLDEAVQAYKMSGSSEKEQWAQTLVQTCESLILIIKNDNMVISSLPKVNQARLSHNLIYMIDVEMSVPDTCIDMPIGTVLPWILLYKLIKKEESEAPKPVSPVPEELDSSIPPSLMLLNIAHEYLGRHAWCTKSEGEFLLFYIGILTSEKSSSEIFNEELGQAVEQCFFCLYGHPTKKGRYRHLMDHNAPQIELTWERTDDLFNYFKPKSVPEFDSYKTEAVPAEVEHLLRRICNLVPESQKPVYVIDSLQDYIDGTTDTFNEESIYNPSPVSQELYYLLADYYFKNHEQAKAIKYYMNDICVNPSRLDSWAGMALARMSQLEQKLNSTELKMDFPVHKKSIAALRCFRRALQIDESNGKLWMEYGSLAYQLHSHSSRQLTWKYTFPLSAEMELIATNSRQEMLRTSYNCYRKAIECENEEEWLQHYMIGKCLEKMKKSPGDFLKHYEQATECLYEENAPYPKKIAYAYSTPHLAVEALEMFYRLHSSILKLILDKHQADMDYQLFERFINKAAASPFASAKQKNEELLDSKETTGMENKATDTPKSTPTSSQDHTYSKQKQKMSLLQARSGVVSLENSCSDSFSQESTYISSDPVSQSNDVSYDVSADSNSQPMELDLTNQNDKGESSQTSFSNSTFVGSVSNFDLNKSKTKTLELSENDMREEITNVQKVDISLSTDTNSVNKLNQIELLKKYDKASDSSLSIDSSDIYEDDEGNITVTAKLENIGRSSSSDGENSQSKSKVADVGIPTVLSRQSFGFEPMITDEAEVTKKTNGVKMDVDVQSNIENSQDIKDSVATALENVVSTVETVDSILSDVTVKSEISTVKSKEHSPVRNLDNIDNIQAKNEDNTISSEEEQKCNMEGMHKAVASKKEFCDIINFSSNVSLCADYDSLSSENDDSENGEPELGKKTSAAKQGEVRTLGTSFDDVSHDHSVNVLEISEGGISGDVTEQDNKVKPQDGEAKKVETDQKSPTCQSEGNESKSTANIKDTDDGQMEIDQMLNNLGQGKETNLETPGQPVEKKSSDIGKVVQGESLGSVEGQKEVVNCEVGMEVDETSVKKEPDHLQNTITESSKNEEK</sequence>
<comment type="caution">
    <text evidence="5">The sequence shown here is derived from an EMBL/GenBank/DDBJ whole genome shotgun (WGS) entry which is preliminary data.</text>
</comment>
<comment type="subcellular location">
    <subcellularLocation>
        <location evidence="1">Nucleus</location>
    </subcellularLocation>
</comment>
<dbReference type="EMBL" id="UYJE01004856">
    <property type="protein sequence ID" value="VDI32016.1"/>
    <property type="molecule type" value="Genomic_DNA"/>
</dbReference>
<dbReference type="SUPFAM" id="SSF48452">
    <property type="entry name" value="TPR-like"/>
    <property type="match status" value="2"/>
</dbReference>
<evidence type="ECO:0000256" key="3">
    <source>
        <dbReference type="PROSITE-ProRule" id="PRU00339"/>
    </source>
</evidence>
<feature type="region of interest" description="Disordered" evidence="4">
    <location>
        <begin position="1095"/>
        <end position="1137"/>
    </location>
</feature>
<proteinExistence type="predicted"/>
<evidence type="ECO:0000256" key="4">
    <source>
        <dbReference type="SAM" id="MobiDB-lite"/>
    </source>
</evidence>
<protein>
    <submittedName>
        <fullName evidence="5">Calcineurin-binding protein cabin-1</fullName>
    </submittedName>
</protein>
<accession>A0A8B6ED81</accession>
<name>A0A8B6ED81_MYTGA</name>
<dbReference type="InterPro" id="IPR019734">
    <property type="entry name" value="TPR_rpt"/>
</dbReference>
<dbReference type="GO" id="GO:0031491">
    <property type="term" value="F:nucleosome binding"/>
    <property type="evidence" value="ECO:0007669"/>
    <property type="project" value="TreeGrafter"/>
</dbReference>
<dbReference type="PROSITE" id="PS50005">
    <property type="entry name" value="TPR"/>
    <property type="match status" value="1"/>
</dbReference>
<feature type="compositionally biased region" description="Polar residues" evidence="4">
    <location>
        <begin position="1118"/>
        <end position="1129"/>
    </location>
</feature>
<evidence type="ECO:0000256" key="2">
    <source>
        <dbReference type="ARBA" id="ARBA00023242"/>
    </source>
</evidence>
<feature type="region of interest" description="Disordered" evidence="4">
    <location>
        <begin position="1468"/>
        <end position="1615"/>
    </location>
</feature>
<dbReference type="PANTHER" id="PTHR15502:SF7">
    <property type="entry name" value="CALCINEURIN-BINDING PROTEIN CABIN-1"/>
    <property type="match status" value="1"/>
</dbReference>
<feature type="compositionally biased region" description="Basic and acidic residues" evidence="4">
    <location>
        <begin position="1097"/>
        <end position="1117"/>
    </location>
</feature>
<dbReference type="PANTHER" id="PTHR15502">
    <property type="entry name" value="CALCINEURIN-BINDING PROTEIN CABIN 1-RELATED"/>
    <property type="match status" value="1"/>
</dbReference>
<keyword evidence="3" id="KW-0802">TPR repeat</keyword>
<gene>
    <name evidence="5" type="ORF">MGAL_10B062322</name>
</gene>
<evidence type="ECO:0000313" key="6">
    <source>
        <dbReference type="Proteomes" id="UP000596742"/>
    </source>
</evidence>
<dbReference type="InterPro" id="IPR011990">
    <property type="entry name" value="TPR-like_helical_dom_sf"/>
</dbReference>
<dbReference type="InterPro" id="IPR033053">
    <property type="entry name" value="Hir3/CABIN1"/>
</dbReference>
<feature type="region of interest" description="Disordered" evidence="4">
    <location>
        <begin position="1630"/>
        <end position="1655"/>
    </location>
</feature>
<organism evidence="5 6">
    <name type="scientific">Mytilus galloprovincialis</name>
    <name type="common">Mediterranean mussel</name>
    <dbReference type="NCBI Taxonomy" id="29158"/>
    <lineage>
        <taxon>Eukaryota</taxon>
        <taxon>Metazoa</taxon>
        <taxon>Spiralia</taxon>
        <taxon>Lophotrochozoa</taxon>
        <taxon>Mollusca</taxon>
        <taxon>Bivalvia</taxon>
        <taxon>Autobranchia</taxon>
        <taxon>Pteriomorphia</taxon>
        <taxon>Mytilida</taxon>
        <taxon>Mytiloidea</taxon>
        <taxon>Mytilidae</taxon>
        <taxon>Mytilinae</taxon>
        <taxon>Mytilus</taxon>
    </lineage>
</organism>
<feature type="region of interest" description="Disordered" evidence="4">
    <location>
        <begin position="1161"/>
        <end position="1208"/>
    </location>
</feature>
<evidence type="ECO:0000313" key="5">
    <source>
        <dbReference type="EMBL" id="VDI32016.1"/>
    </source>
</evidence>
<dbReference type="Proteomes" id="UP000596742">
    <property type="component" value="Unassembled WGS sequence"/>
</dbReference>
<feature type="compositionally biased region" description="Polar residues" evidence="4">
    <location>
        <begin position="1547"/>
        <end position="1564"/>
    </location>
</feature>
<feature type="repeat" description="TPR" evidence="3">
    <location>
        <begin position="848"/>
        <end position="881"/>
    </location>
</feature>